<dbReference type="EMBL" id="RBNJ01018058">
    <property type="protein sequence ID" value="RUS23909.1"/>
    <property type="molecule type" value="Genomic_DNA"/>
</dbReference>
<name>A0A433Q268_9FUNG</name>
<dbReference type="Proteomes" id="UP000274822">
    <property type="component" value="Unassembled WGS sequence"/>
</dbReference>
<dbReference type="AlphaFoldDB" id="A0A433Q268"/>
<proteinExistence type="predicted"/>
<evidence type="ECO:0000313" key="1">
    <source>
        <dbReference type="EMBL" id="RUS23909.1"/>
    </source>
</evidence>
<evidence type="ECO:0000313" key="2">
    <source>
        <dbReference type="Proteomes" id="UP000274822"/>
    </source>
</evidence>
<sequence length="290" mass="32639">LLITNPQVSVFRDKTQLGISFKSYVEIDPECNDAEVSWVVGRKGDVSNPICGTCHICCLFSLLSRVSYLPYCILPFLLETQKFLRHFVRTVFPDSEPSSDDTLPSMLATGSNLIEVDISQITTLYTIAQLDTCANELSPLETAYGFLYVMIAELDVDSENPERSVVNLECPTCHKHYPPTTPPPATCPACTTPAHATYSLSSFLSFIDDTAELRHPRIEPGVAETLLCGPAERFWKLAEKERTEVKMAALFERWKVYFKMYWDDARHRPTITIVDASMASLREMAGVYEM</sequence>
<organism evidence="1 2">
    <name type="scientific">Jimgerdemannia flammicorona</name>
    <dbReference type="NCBI Taxonomy" id="994334"/>
    <lineage>
        <taxon>Eukaryota</taxon>
        <taxon>Fungi</taxon>
        <taxon>Fungi incertae sedis</taxon>
        <taxon>Mucoromycota</taxon>
        <taxon>Mucoromycotina</taxon>
        <taxon>Endogonomycetes</taxon>
        <taxon>Endogonales</taxon>
        <taxon>Endogonaceae</taxon>
        <taxon>Jimgerdemannia</taxon>
    </lineage>
</organism>
<gene>
    <name evidence="1" type="ORF">BC938DRAFT_474428</name>
</gene>
<accession>A0A433Q268</accession>
<keyword evidence="2" id="KW-1185">Reference proteome</keyword>
<feature type="non-terminal residue" evidence="1">
    <location>
        <position position="1"/>
    </location>
</feature>
<reference evidence="1 2" key="1">
    <citation type="journal article" date="2018" name="New Phytol.">
        <title>Phylogenomics of Endogonaceae and evolution of mycorrhizas within Mucoromycota.</title>
        <authorList>
            <person name="Chang Y."/>
            <person name="Desiro A."/>
            <person name="Na H."/>
            <person name="Sandor L."/>
            <person name="Lipzen A."/>
            <person name="Clum A."/>
            <person name="Barry K."/>
            <person name="Grigoriev I.V."/>
            <person name="Martin F.M."/>
            <person name="Stajich J.E."/>
            <person name="Smith M.E."/>
            <person name="Bonito G."/>
            <person name="Spatafora J.W."/>
        </authorList>
    </citation>
    <scope>NUCLEOTIDE SEQUENCE [LARGE SCALE GENOMIC DNA]</scope>
    <source>
        <strain evidence="1 2">AD002</strain>
    </source>
</reference>
<comment type="caution">
    <text evidence="1">The sequence shown here is derived from an EMBL/GenBank/DDBJ whole genome shotgun (WGS) entry which is preliminary data.</text>
</comment>
<protein>
    <submittedName>
        <fullName evidence="1">Uncharacterized protein</fullName>
    </submittedName>
</protein>